<dbReference type="InterPro" id="IPR028994">
    <property type="entry name" value="Integrin_alpha_N"/>
</dbReference>
<dbReference type="Gene3D" id="2.130.10.130">
    <property type="entry name" value="Integrin alpha, N-terminal"/>
    <property type="match status" value="1"/>
</dbReference>
<evidence type="ECO:0000313" key="2">
    <source>
        <dbReference type="Proteomes" id="UP000005615"/>
    </source>
</evidence>
<dbReference type="RefSeq" id="WP_009575899.1">
    <property type="nucleotide sequence ID" value="NZ_AEIG01000046.1"/>
</dbReference>
<evidence type="ECO:0000313" key="1">
    <source>
        <dbReference type="EMBL" id="EGG29558.1"/>
    </source>
</evidence>
<name>F3L2A1_9GAMM</name>
<sequence length="528" mass="58682">MRTPLQPAYPVIAALLVLAPPIISADENQLSLATQLTRVTESGYYIGWQEHRIDDELINGGEPIRGGDGLAMADFDNDGQLDIVSVHEDSHHLRIAFNQGSADAWFNITVAQGTLVGAIEDVALGDINNDGWVDMVVACEDAHLVYFQNPGPEARSQRWPHLIPSATQHRGSWIQTALADLNGDGQLEILGANKGHADVVDAKDTHTTDRTTSAFYLRGDPLKDESWQEQILFAGGVPNQVIPVDIDNDDDIDVLVAKRVQHQMYIIENLGTDDNGHMQHRSIPIQIQASFDTLEHWQGRSQAFNAEFTDIDNDGRLDLITNVLEFEGSRQWRHAGLGWLKQPDNLAQPWLYSRIGNTLPDWIIGVGIGDIDGDGDIDAITGGYSGLNILRGGYSGDSRNQDDPRVTRNSSVARIAWFENPGDLSKSWTRHDVSRRVRGMYDQYISHDLDGDGDIDLIATRGNSGEHDGVFWLEQIRSTQPAPVFTPSRTADSQQLPLPSSEWRRYYTDRFTTVPSNKKEQLEALKGH</sequence>
<dbReference type="STRING" id="2518989.IMCC3088_1668"/>
<dbReference type="eggNOG" id="COG2931">
    <property type="taxonomic scope" value="Bacteria"/>
</dbReference>
<dbReference type="SUPFAM" id="SSF69318">
    <property type="entry name" value="Integrin alpha N-terminal domain"/>
    <property type="match status" value="2"/>
</dbReference>
<reference evidence="1 2" key="1">
    <citation type="journal article" date="2011" name="J. Bacteriol.">
        <title>Genome sequence of strain IMCC3088, a proteorhodopsin-containing marine bacterium belonging to the OM60/NOR5 clade.</title>
        <authorList>
            <person name="Jang Y."/>
            <person name="Oh H.M."/>
            <person name="Kang I."/>
            <person name="Lee K."/>
            <person name="Yang S.J."/>
            <person name="Cho J.C."/>
        </authorList>
    </citation>
    <scope>NUCLEOTIDE SEQUENCE [LARGE SCALE GENOMIC DNA]</scope>
    <source>
        <strain evidence="1 2">IMCC3088</strain>
    </source>
</reference>
<proteinExistence type="predicted"/>
<accession>F3L2A1</accession>
<dbReference type="InterPro" id="IPR013517">
    <property type="entry name" value="FG-GAP"/>
</dbReference>
<gene>
    <name evidence="1" type="ORF">IMCC3088_1668</name>
</gene>
<keyword evidence="2" id="KW-1185">Reference proteome</keyword>
<dbReference type="PANTHER" id="PTHR44103">
    <property type="entry name" value="PROPROTEIN CONVERTASE P"/>
    <property type="match status" value="1"/>
</dbReference>
<dbReference type="EMBL" id="AEIG01000046">
    <property type="protein sequence ID" value="EGG29558.1"/>
    <property type="molecule type" value="Genomic_DNA"/>
</dbReference>
<organism evidence="1 2">
    <name type="scientific">Aequoribacter fuscus</name>
    <dbReference type="NCBI Taxonomy" id="2518989"/>
    <lineage>
        <taxon>Bacteria</taxon>
        <taxon>Pseudomonadati</taxon>
        <taxon>Pseudomonadota</taxon>
        <taxon>Gammaproteobacteria</taxon>
        <taxon>Cellvibrionales</taxon>
        <taxon>Halieaceae</taxon>
        <taxon>Aequoribacter</taxon>
    </lineage>
</organism>
<dbReference type="Proteomes" id="UP000005615">
    <property type="component" value="Unassembled WGS sequence"/>
</dbReference>
<protein>
    <submittedName>
        <fullName evidence="1">Uncharacterized protein</fullName>
    </submittedName>
</protein>
<dbReference type="OrthoDB" id="6064584at2"/>
<comment type="caution">
    <text evidence="1">The sequence shown here is derived from an EMBL/GenBank/DDBJ whole genome shotgun (WGS) entry which is preliminary data.</text>
</comment>
<dbReference type="Pfam" id="PF13517">
    <property type="entry name" value="FG-GAP_3"/>
    <property type="match status" value="1"/>
</dbReference>
<dbReference type="PANTHER" id="PTHR44103:SF1">
    <property type="entry name" value="PROPROTEIN CONVERTASE P"/>
    <property type="match status" value="1"/>
</dbReference>
<dbReference type="AlphaFoldDB" id="F3L2A1"/>